<dbReference type="Gene3D" id="3.40.50.1820">
    <property type="entry name" value="alpha/beta hydrolase"/>
    <property type="match status" value="1"/>
</dbReference>
<sequence length="255" mass="28134">MSQCAQVNKSNQDEVVNKLPLDEAIIKSQYFLIQSPLETADLLESECVLDGSPHDTLIIFTHGAGANMHSDYMQDMVKGLLDKGAEHGIGVLRFNFPYMRANVLDGKRRPPDRAPKILKDFNIHIKAIRAEYSPKRIILMGKSMGGRMAAILAADTPVDGVICLGYPFIPLKGGEPRLAPIEECQAPVCVIQGERDKFGGKGQVELWPVMEKTRLHWLTDGDHSFKPRKSSGTTQEANLNAAISHSIDFIRGLDA</sequence>
<dbReference type="PANTHER" id="PTHR13136">
    <property type="entry name" value="TESTIS DEVELOPMENT PROTEIN PRTD"/>
    <property type="match status" value="1"/>
</dbReference>
<dbReference type="InterPro" id="IPR026555">
    <property type="entry name" value="NSL3/Tex30"/>
</dbReference>
<dbReference type="STRING" id="637905.SVI_1129"/>
<feature type="domain" description="KANL3/Tex30 alpha/beta hydrolase-like" evidence="1">
    <location>
        <begin position="55"/>
        <end position="250"/>
    </location>
</feature>
<proteinExistence type="predicted"/>
<dbReference type="PANTHER" id="PTHR13136:SF11">
    <property type="entry name" value="TESTIS-EXPRESSED PROTEIN 30"/>
    <property type="match status" value="1"/>
</dbReference>
<dbReference type="Proteomes" id="UP000002350">
    <property type="component" value="Chromosome"/>
</dbReference>
<reference evidence="3" key="1">
    <citation type="journal article" date="2010" name="Mol. Biosyst.">
        <title>Complete genome sequence and comparative analysis of Shewanella violacea, a psychrophilic and piezophilic bacterium from deep sea floor sediments.</title>
        <authorList>
            <person name="Aono E."/>
            <person name="Baba T."/>
            <person name="Ara T."/>
            <person name="Nishi T."/>
            <person name="Nakamichi T."/>
            <person name="Inamoto E."/>
            <person name="Toyonaga H."/>
            <person name="Hasegawa M."/>
            <person name="Takai Y."/>
            <person name="Okumura Y."/>
            <person name="Baba M."/>
            <person name="Tomita M."/>
            <person name="Kato C."/>
            <person name="Oshima T."/>
            <person name="Nakasone K."/>
            <person name="Mori H."/>
        </authorList>
    </citation>
    <scope>NUCLEOTIDE SEQUENCE [LARGE SCALE GENOMIC DNA]</scope>
    <source>
        <strain evidence="3">JCM 10179 / CIP 106290 / LMG 19151 / DSS12</strain>
    </source>
</reference>
<organism evidence="2 3">
    <name type="scientific">Shewanella violacea (strain JCM 10179 / CIP 106290 / LMG 19151 / DSS12)</name>
    <dbReference type="NCBI Taxonomy" id="637905"/>
    <lineage>
        <taxon>Bacteria</taxon>
        <taxon>Pseudomonadati</taxon>
        <taxon>Pseudomonadota</taxon>
        <taxon>Gammaproteobacteria</taxon>
        <taxon>Alteromonadales</taxon>
        <taxon>Shewanellaceae</taxon>
        <taxon>Shewanella</taxon>
    </lineage>
</organism>
<dbReference type="HOGENOM" id="CLU_072792_1_2_6"/>
<dbReference type="OrthoDB" id="652634at2"/>
<accession>D4ZHF1</accession>
<dbReference type="Pfam" id="PF20408">
    <property type="entry name" value="Abhydrolase_11"/>
    <property type="match status" value="1"/>
</dbReference>
<dbReference type="eggNOG" id="COG3571">
    <property type="taxonomic scope" value="Bacteria"/>
</dbReference>
<dbReference type="EMBL" id="AP011177">
    <property type="protein sequence ID" value="BAJ01100.1"/>
    <property type="molecule type" value="Genomic_DNA"/>
</dbReference>
<keyword evidence="3" id="KW-1185">Reference proteome</keyword>
<dbReference type="InterPro" id="IPR046879">
    <property type="entry name" value="KANL3/Tex30_Abhydrolase"/>
</dbReference>
<evidence type="ECO:0000313" key="2">
    <source>
        <dbReference type="EMBL" id="BAJ01100.1"/>
    </source>
</evidence>
<protein>
    <recommendedName>
        <fullName evidence="1">KANL3/Tex30 alpha/beta hydrolase-like domain-containing protein</fullName>
    </recommendedName>
</protein>
<dbReference type="AlphaFoldDB" id="D4ZHF1"/>
<dbReference type="ESTHER" id="shevd-d4zhf1">
    <property type="family name" value="NLS3-Tex30"/>
</dbReference>
<evidence type="ECO:0000313" key="3">
    <source>
        <dbReference type="Proteomes" id="UP000002350"/>
    </source>
</evidence>
<gene>
    <name evidence="2" type="ordered locus">SVI_1129</name>
</gene>
<dbReference type="InterPro" id="IPR029058">
    <property type="entry name" value="AB_hydrolase_fold"/>
</dbReference>
<dbReference type="SUPFAM" id="SSF53474">
    <property type="entry name" value="alpha/beta-Hydrolases"/>
    <property type="match status" value="1"/>
</dbReference>
<evidence type="ECO:0000259" key="1">
    <source>
        <dbReference type="Pfam" id="PF20408"/>
    </source>
</evidence>
<dbReference type="KEGG" id="svo:SVI_1129"/>
<name>D4ZHF1_SHEVD</name>